<dbReference type="AlphaFoldDB" id="A0A6M2D9X5"/>
<keyword evidence="1" id="KW-0472">Membrane</keyword>
<feature type="chain" id="PRO_5026722821" description="Secreted protein" evidence="2">
    <location>
        <begin position="16"/>
        <end position="99"/>
    </location>
</feature>
<accession>A0A6M2D9X5</accession>
<proteinExistence type="predicted"/>
<evidence type="ECO:0000256" key="2">
    <source>
        <dbReference type="SAM" id="SignalP"/>
    </source>
</evidence>
<name>A0A6M2D9X5_RHIMP</name>
<keyword evidence="2" id="KW-0732">Signal</keyword>
<keyword evidence="1" id="KW-1133">Transmembrane helix</keyword>
<sequence length="99" mass="11502">MFCFFFFFFSFYCSTILNCAVTSTHNFNLFTSFISFASIYFSPFHLPVHVPIASGSDFSTNLVFLALLHTIFDFVCIKKLQSIVTFFSVSLFEFIIFYI</sequence>
<feature type="transmembrane region" description="Helical" evidence="1">
    <location>
        <begin position="29"/>
        <end position="46"/>
    </location>
</feature>
<dbReference type="EMBL" id="GHWJ01010139">
    <property type="protein sequence ID" value="NOV42876.1"/>
    <property type="molecule type" value="Transcribed_RNA"/>
</dbReference>
<evidence type="ECO:0000256" key="1">
    <source>
        <dbReference type="SAM" id="Phobius"/>
    </source>
</evidence>
<organism evidence="3">
    <name type="scientific">Rhipicephalus microplus</name>
    <name type="common">Cattle tick</name>
    <name type="synonym">Boophilus microplus</name>
    <dbReference type="NCBI Taxonomy" id="6941"/>
    <lineage>
        <taxon>Eukaryota</taxon>
        <taxon>Metazoa</taxon>
        <taxon>Ecdysozoa</taxon>
        <taxon>Arthropoda</taxon>
        <taxon>Chelicerata</taxon>
        <taxon>Arachnida</taxon>
        <taxon>Acari</taxon>
        <taxon>Parasitiformes</taxon>
        <taxon>Ixodida</taxon>
        <taxon>Ixodoidea</taxon>
        <taxon>Ixodidae</taxon>
        <taxon>Rhipicephalinae</taxon>
        <taxon>Rhipicephalus</taxon>
        <taxon>Boophilus</taxon>
    </lineage>
</organism>
<feature type="signal peptide" evidence="2">
    <location>
        <begin position="1"/>
        <end position="15"/>
    </location>
</feature>
<feature type="transmembrane region" description="Helical" evidence="1">
    <location>
        <begin position="58"/>
        <end position="75"/>
    </location>
</feature>
<protein>
    <recommendedName>
        <fullName evidence="4">Secreted protein</fullName>
    </recommendedName>
</protein>
<reference evidence="3" key="1">
    <citation type="submission" date="2019-09" db="EMBL/GenBank/DDBJ databases">
        <title>Organ-specific transcriptomic study of the physiology of the cattle tick, Rhipicephalus microplus.</title>
        <authorList>
            <person name="Tirloni L."/>
            <person name="Braz G."/>
            <person name="Gandara A.C.P."/>
            <person name="Sabadin G.A."/>
            <person name="da Silva R.M."/>
            <person name="Guizzo M.G."/>
            <person name="Machado J.A."/>
            <person name="Costa E.P."/>
            <person name="Gomes H.F."/>
            <person name="Moraes J."/>
            <person name="Mota M.B.S."/>
            <person name="Mesquita R.D."/>
            <person name="Alvarenga P.H."/>
            <person name="Alves F."/>
            <person name="Seixas A."/>
            <person name="da Fonseca R.N."/>
            <person name="Fogaca A."/>
            <person name="Logullo C."/>
            <person name="Tanaka A."/>
            <person name="Daffre S."/>
            <person name="Termignoni C."/>
            <person name="Vaz I.S.Jr."/>
            <person name="Oliveira P.L."/>
            <person name="Ribeiro J.M."/>
        </authorList>
    </citation>
    <scope>NUCLEOTIDE SEQUENCE</scope>
    <source>
        <strain evidence="3">Porto Alegre</strain>
    </source>
</reference>
<evidence type="ECO:0000313" key="3">
    <source>
        <dbReference type="EMBL" id="NOV42876.1"/>
    </source>
</evidence>
<keyword evidence="1" id="KW-0812">Transmembrane</keyword>
<evidence type="ECO:0008006" key="4">
    <source>
        <dbReference type="Google" id="ProtNLM"/>
    </source>
</evidence>